<dbReference type="Proteomes" id="UP000694419">
    <property type="component" value="Unplaced"/>
</dbReference>
<feature type="region of interest" description="Disordered" evidence="1">
    <location>
        <begin position="65"/>
        <end position="112"/>
    </location>
</feature>
<evidence type="ECO:0000313" key="2">
    <source>
        <dbReference type="Ensembl" id="ENSCPGP00000021206.1"/>
    </source>
</evidence>
<dbReference type="PANTHER" id="PTHR12959">
    <property type="entry name" value="GPI TRANSAMIDASE COMPONENT PIG-T-RELATED"/>
    <property type="match status" value="1"/>
</dbReference>
<name>A0A8C3KB26_9CHAR</name>
<evidence type="ECO:0000313" key="3">
    <source>
        <dbReference type="Proteomes" id="UP000694419"/>
    </source>
</evidence>
<reference evidence="2" key="1">
    <citation type="submission" date="2025-08" db="UniProtKB">
        <authorList>
            <consortium name="Ensembl"/>
        </authorList>
    </citation>
    <scope>IDENTIFICATION</scope>
</reference>
<protein>
    <submittedName>
        <fullName evidence="2">Phosphatidylinositol glycan anchor biosynthesis class T</fullName>
    </submittedName>
</protein>
<sequence>MSTKSLPSACARQSLAANRPSSGCPKASPVFKVGGGSPRGGPHKMDALAPGWSAGLRLLSLGRHSQAGAFPPGSGPAHFIRSSARQPVREENPRRRRPGPHREGGGGEAAPVLRRRVSIATPEAAAIGRATGSGSGGRCGSGGMLAAAGLPLLLLLLAAAGPGRAERDALREELLLSPLPDGDVAATFQFRTRWDADLQRGGVSHYRLFPKALGRLVAALGVRELHLALTQGFWRTRVWGQPPLQAPAGAELWVWFQPTVTDVDKAWKELSNILSGIFCASLNFIDSTNTVTPTASFKPLGLANGTDHHLLRYAVLPREVVCTENLTPWKKLLPCGSKAGLAVLLKAERLFHSSYHSQAVHIRPICRDASCLAVSWELRQTLTVVFDTFSSGQGKKDWSLFKMFSRTLTDACPLASQSKVYVDISPKNKEKELLEVTPPPATVHEAIVQGDKRTYAIYDLLSPSLFNTSRSLNVQLKWKRPQDSSDLPTPILHAQRYVSGYGLQTGEISTLIYNTHPYRAFPVILLETVPWYLRLYVHTLTIITKGKENKPSYIHYQPAQDRRRPHLLEMLIQLPANSVTKITIQFERALLKWTEYTPDPNHGFYVSSSVLSALVPSVIAMKDVDVEQSPLFTSLFPSSDGSSYFVRLYTEPLLVNLPTPDFSMPYNVICLTCTVVAVCYGSFYNLLTRTFHVEEPSRGGLAKRLANIIRKFRGVPPL</sequence>
<dbReference type="InterPro" id="IPR007245">
    <property type="entry name" value="PIG-T"/>
</dbReference>
<reference evidence="2" key="2">
    <citation type="submission" date="2025-09" db="UniProtKB">
        <authorList>
            <consortium name="Ensembl"/>
        </authorList>
    </citation>
    <scope>IDENTIFICATION</scope>
</reference>
<proteinExistence type="predicted"/>
<dbReference type="PANTHER" id="PTHR12959:SF11">
    <property type="entry name" value="GPI TRANSAMIDASE COMPONENT PIG-T"/>
    <property type="match status" value="1"/>
</dbReference>
<dbReference type="AlphaFoldDB" id="A0A8C3KB26"/>
<keyword evidence="3" id="KW-1185">Reference proteome</keyword>
<evidence type="ECO:0000256" key="1">
    <source>
        <dbReference type="SAM" id="MobiDB-lite"/>
    </source>
</evidence>
<dbReference type="GO" id="GO:0042765">
    <property type="term" value="C:GPI-anchor transamidase complex"/>
    <property type="evidence" value="ECO:0007669"/>
    <property type="project" value="InterPro"/>
</dbReference>
<dbReference type="GO" id="GO:0016255">
    <property type="term" value="P:attachment of GPI anchor to protein"/>
    <property type="evidence" value="ECO:0007669"/>
    <property type="project" value="InterPro"/>
</dbReference>
<dbReference type="Ensembl" id="ENSCPGT00000023236.1">
    <property type="protein sequence ID" value="ENSCPGP00000021206.1"/>
    <property type="gene ID" value="ENSCPGG00000014810.1"/>
</dbReference>
<feature type="region of interest" description="Disordered" evidence="1">
    <location>
        <begin position="1"/>
        <end position="46"/>
    </location>
</feature>
<dbReference type="Pfam" id="PF04113">
    <property type="entry name" value="Gpi16"/>
    <property type="match status" value="2"/>
</dbReference>
<organism evidence="2 3">
    <name type="scientific">Calidris pygmaea</name>
    <name type="common">Spoon-billed sandpiper</name>
    <dbReference type="NCBI Taxonomy" id="425635"/>
    <lineage>
        <taxon>Eukaryota</taxon>
        <taxon>Metazoa</taxon>
        <taxon>Chordata</taxon>
        <taxon>Craniata</taxon>
        <taxon>Vertebrata</taxon>
        <taxon>Euteleostomi</taxon>
        <taxon>Archelosauria</taxon>
        <taxon>Archosauria</taxon>
        <taxon>Dinosauria</taxon>
        <taxon>Saurischia</taxon>
        <taxon>Theropoda</taxon>
        <taxon>Coelurosauria</taxon>
        <taxon>Aves</taxon>
        <taxon>Neognathae</taxon>
        <taxon>Neoaves</taxon>
        <taxon>Charadriiformes</taxon>
        <taxon>Scolopacidae</taxon>
        <taxon>Calidris</taxon>
    </lineage>
</organism>
<accession>A0A8C3KB26</accession>